<dbReference type="PROSITE" id="PS51712">
    <property type="entry name" value="G_ENGA"/>
    <property type="match status" value="2"/>
</dbReference>
<name>A0A3N1MDV5_9PROT</name>
<dbReference type="FunFam" id="3.30.300.20:FF:000004">
    <property type="entry name" value="GTPase Der"/>
    <property type="match status" value="1"/>
</dbReference>
<dbReference type="CDD" id="cd01895">
    <property type="entry name" value="EngA2"/>
    <property type="match status" value="1"/>
</dbReference>
<dbReference type="RefSeq" id="WP_123688079.1">
    <property type="nucleotide sequence ID" value="NZ_AP019700.1"/>
</dbReference>
<dbReference type="PANTHER" id="PTHR43834">
    <property type="entry name" value="GTPASE DER"/>
    <property type="match status" value="1"/>
</dbReference>
<dbReference type="CDD" id="cd01894">
    <property type="entry name" value="EngA1"/>
    <property type="match status" value="1"/>
</dbReference>
<keyword evidence="4 10" id="KW-0677">Repeat</keyword>
<dbReference type="Pfam" id="PF14714">
    <property type="entry name" value="KH_dom-like"/>
    <property type="match status" value="1"/>
</dbReference>
<dbReference type="PRINTS" id="PR00326">
    <property type="entry name" value="GTP1OBG"/>
</dbReference>
<dbReference type="InterPro" id="IPR032859">
    <property type="entry name" value="KH_dom-like"/>
</dbReference>
<protein>
    <recommendedName>
        <fullName evidence="2 8">GTPase Der</fullName>
    </recommendedName>
    <alternativeName>
        <fullName evidence="7 8">GTP-binding protein EngA</fullName>
    </alternativeName>
</protein>
<gene>
    <name evidence="8" type="primary">der</name>
    <name evidence="13" type="ORF">EDC65_0483</name>
</gene>
<feature type="binding site" evidence="8">
    <location>
        <begin position="305"/>
        <end position="308"/>
    </location>
    <ligand>
        <name>GTP</name>
        <dbReference type="ChEBI" id="CHEBI:37565"/>
        <label>2</label>
    </ligand>
</feature>
<feature type="binding site" evidence="8">
    <location>
        <begin position="56"/>
        <end position="60"/>
    </location>
    <ligand>
        <name>GTP</name>
        <dbReference type="ChEBI" id="CHEBI:37565"/>
        <label>1</label>
    </ligand>
</feature>
<evidence type="ECO:0000256" key="11">
    <source>
        <dbReference type="SAM" id="MobiDB-lite"/>
    </source>
</evidence>
<dbReference type="OrthoDB" id="9805918at2"/>
<evidence type="ECO:0000259" key="12">
    <source>
        <dbReference type="PROSITE" id="PS51712"/>
    </source>
</evidence>
<evidence type="ECO:0000256" key="3">
    <source>
        <dbReference type="ARBA" id="ARBA00022517"/>
    </source>
</evidence>
<keyword evidence="3 8" id="KW-0690">Ribosome biogenesis</keyword>
<feature type="domain" description="EngA-type G" evidence="12">
    <location>
        <begin position="3"/>
        <end position="167"/>
    </location>
</feature>
<evidence type="ECO:0000256" key="1">
    <source>
        <dbReference type="ARBA" id="ARBA00008279"/>
    </source>
</evidence>
<dbReference type="FunFam" id="3.40.50.300:FF:000057">
    <property type="entry name" value="GTPase Der"/>
    <property type="match status" value="1"/>
</dbReference>
<accession>A0A3N1MDV5</accession>
<feature type="domain" description="EngA-type G" evidence="12">
    <location>
        <begin position="187"/>
        <end position="362"/>
    </location>
</feature>
<dbReference type="InterPro" id="IPR005225">
    <property type="entry name" value="Small_GTP-bd"/>
</dbReference>
<dbReference type="Gene3D" id="3.40.50.300">
    <property type="entry name" value="P-loop containing nucleotide triphosphate hydrolases"/>
    <property type="match status" value="2"/>
</dbReference>
<dbReference type="HAMAP" id="MF_00195">
    <property type="entry name" value="GTPase_Der"/>
    <property type="match status" value="1"/>
</dbReference>
<evidence type="ECO:0000256" key="5">
    <source>
        <dbReference type="ARBA" id="ARBA00022741"/>
    </source>
</evidence>
<organism evidence="13 14">
    <name type="scientific">Stella humosa</name>
    <dbReference type="NCBI Taxonomy" id="94"/>
    <lineage>
        <taxon>Bacteria</taxon>
        <taxon>Pseudomonadati</taxon>
        <taxon>Pseudomonadota</taxon>
        <taxon>Alphaproteobacteria</taxon>
        <taxon>Rhodospirillales</taxon>
        <taxon>Stellaceae</taxon>
        <taxon>Stella</taxon>
    </lineage>
</organism>
<feature type="binding site" evidence="8">
    <location>
        <begin position="240"/>
        <end position="244"/>
    </location>
    <ligand>
        <name>GTP</name>
        <dbReference type="ChEBI" id="CHEBI:37565"/>
        <label>2</label>
    </ligand>
</feature>
<comment type="caution">
    <text evidence="13">The sequence shown here is derived from an EMBL/GenBank/DDBJ whole genome shotgun (WGS) entry which is preliminary data.</text>
</comment>
<feature type="binding site" evidence="8">
    <location>
        <begin position="119"/>
        <end position="122"/>
    </location>
    <ligand>
        <name>GTP</name>
        <dbReference type="ChEBI" id="CHEBI:37565"/>
        <label>1</label>
    </ligand>
</feature>
<dbReference type="Pfam" id="PF01926">
    <property type="entry name" value="MMR_HSR1"/>
    <property type="match status" value="2"/>
</dbReference>
<sequence length="458" mass="51044">MSARVAIVGRPNVGKSTLFNRLAGRRLAIVDDLPGVTRDRRETDGKLGPLRFTVIDTAGLEDLRDESLESRMRVQTEQAVDDADAVLMVIDGRVGVTPMDRHFADWLRRQTRPVVLVVNKCEGRAGASAAGEAYALGLGDPVAVSAEHGEGMLELYEALAPLLGEGALAPDEEEPALEGDDRPDQPISMAFIGRPNVGKSTLANRLIGSDRMLTGPEAGITRDAISVDWEYRGRRLKLVDTAGLRRRANVFEKLEKLATDDTDRAMRFAQVVVLVLDATQLFEKQDLTIARRVIDEGRALVIAISKWDLVEDRQAALQGFRDRLETSLQQVKGILMVPVSGETGDGVPRLMDAVFRTFEAWNRRVPTHSLNRWLKAMSERHPPPMVQGRRLRLRYLTQTKVRPPTFQLFLSRPDSLPDDYSRYIVNGLREDFAIPSVPIRLILRKADNPFADKGKKDD</sequence>
<evidence type="ECO:0000256" key="7">
    <source>
        <dbReference type="ARBA" id="ARBA00032345"/>
    </source>
</evidence>
<dbReference type="NCBIfam" id="TIGR00231">
    <property type="entry name" value="small_GTP"/>
    <property type="match status" value="2"/>
</dbReference>
<evidence type="ECO:0000313" key="14">
    <source>
        <dbReference type="Proteomes" id="UP000278222"/>
    </source>
</evidence>
<dbReference type="InterPro" id="IPR027417">
    <property type="entry name" value="P-loop_NTPase"/>
</dbReference>
<evidence type="ECO:0000256" key="6">
    <source>
        <dbReference type="ARBA" id="ARBA00023134"/>
    </source>
</evidence>
<comment type="subunit">
    <text evidence="8">Associates with the 50S ribosomal subunit.</text>
</comment>
<dbReference type="SUPFAM" id="SSF52540">
    <property type="entry name" value="P-loop containing nucleoside triphosphate hydrolases"/>
    <property type="match status" value="2"/>
</dbReference>
<keyword evidence="6 8" id="KW-0342">GTP-binding</keyword>
<keyword evidence="5 8" id="KW-0547">Nucleotide-binding</keyword>
<comment type="similarity">
    <text evidence="1 8 9 10">Belongs to the TRAFAC class TrmE-Era-EngA-EngB-Septin-like GTPase superfamily. EngA (Der) GTPase family.</text>
</comment>
<keyword evidence="14" id="KW-1185">Reference proteome</keyword>
<evidence type="ECO:0000256" key="9">
    <source>
        <dbReference type="PROSITE-ProRule" id="PRU01049"/>
    </source>
</evidence>
<dbReference type="EMBL" id="RJKX01000011">
    <property type="protein sequence ID" value="ROQ01305.1"/>
    <property type="molecule type" value="Genomic_DNA"/>
</dbReference>
<feature type="region of interest" description="Disordered" evidence="11">
    <location>
        <begin position="171"/>
        <end position="190"/>
    </location>
</feature>
<dbReference type="NCBIfam" id="TIGR03594">
    <property type="entry name" value="GTPase_EngA"/>
    <property type="match status" value="1"/>
</dbReference>
<dbReference type="GO" id="GO:0005525">
    <property type="term" value="F:GTP binding"/>
    <property type="evidence" value="ECO:0007669"/>
    <property type="project" value="UniProtKB-UniRule"/>
</dbReference>
<dbReference type="InterPro" id="IPR015946">
    <property type="entry name" value="KH_dom-like_a/b"/>
</dbReference>
<comment type="function">
    <text evidence="8 10">GTPase that plays an essential role in the late steps of ribosome biogenesis.</text>
</comment>
<evidence type="ECO:0000313" key="13">
    <source>
        <dbReference type="EMBL" id="ROQ01305.1"/>
    </source>
</evidence>
<dbReference type="Gene3D" id="3.30.300.20">
    <property type="match status" value="1"/>
</dbReference>
<evidence type="ECO:0000256" key="4">
    <source>
        <dbReference type="ARBA" id="ARBA00022737"/>
    </source>
</evidence>
<dbReference type="AlphaFoldDB" id="A0A3N1MDV5"/>
<evidence type="ECO:0000256" key="10">
    <source>
        <dbReference type="RuleBase" id="RU004481"/>
    </source>
</evidence>
<feature type="binding site" evidence="8">
    <location>
        <begin position="193"/>
        <end position="200"/>
    </location>
    <ligand>
        <name>GTP</name>
        <dbReference type="ChEBI" id="CHEBI:37565"/>
        <label>2</label>
    </ligand>
</feature>
<evidence type="ECO:0000256" key="2">
    <source>
        <dbReference type="ARBA" id="ARBA00020953"/>
    </source>
</evidence>
<dbReference type="InterPro" id="IPR031166">
    <property type="entry name" value="G_ENGA"/>
</dbReference>
<dbReference type="Proteomes" id="UP000278222">
    <property type="component" value="Unassembled WGS sequence"/>
</dbReference>
<dbReference type="PIRSF" id="PIRSF006485">
    <property type="entry name" value="GTP-binding_EngA"/>
    <property type="match status" value="1"/>
</dbReference>
<dbReference type="InterPro" id="IPR016484">
    <property type="entry name" value="GTPase_Der"/>
</dbReference>
<feature type="binding site" evidence="8">
    <location>
        <begin position="9"/>
        <end position="16"/>
    </location>
    <ligand>
        <name>GTP</name>
        <dbReference type="ChEBI" id="CHEBI:37565"/>
        <label>1</label>
    </ligand>
</feature>
<dbReference type="PANTHER" id="PTHR43834:SF6">
    <property type="entry name" value="GTPASE DER"/>
    <property type="match status" value="1"/>
</dbReference>
<proteinExistence type="inferred from homology"/>
<reference evidence="13 14" key="1">
    <citation type="submission" date="2018-11" db="EMBL/GenBank/DDBJ databases">
        <title>Genomic Encyclopedia of Type Strains, Phase IV (KMG-IV): sequencing the most valuable type-strain genomes for metagenomic binning, comparative biology and taxonomic classification.</title>
        <authorList>
            <person name="Goeker M."/>
        </authorList>
    </citation>
    <scope>NUCLEOTIDE SEQUENCE [LARGE SCALE GENOMIC DNA]</scope>
    <source>
        <strain evidence="13 14">DSM 5900</strain>
    </source>
</reference>
<evidence type="ECO:0000256" key="8">
    <source>
        <dbReference type="HAMAP-Rule" id="MF_00195"/>
    </source>
</evidence>
<dbReference type="GO" id="GO:0042254">
    <property type="term" value="P:ribosome biogenesis"/>
    <property type="evidence" value="ECO:0007669"/>
    <property type="project" value="UniProtKB-KW"/>
</dbReference>
<dbReference type="InterPro" id="IPR006073">
    <property type="entry name" value="GTP-bd"/>
</dbReference>